<keyword evidence="3" id="KW-1185">Reference proteome</keyword>
<proteinExistence type="predicted"/>
<gene>
    <name evidence="2" type="ORF">K443DRAFT_632146</name>
</gene>
<evidence type="ECO:0000313" key="3">
    <source>
        <dbReference type="Proteomes" id="UP000054477"/>
    </source>
</evidence>
<keyword evidence="1" id="KW-0812">Transmembrane</keyword>
<feature type="non-terminal residue" evidence="2">
    <location>
        <position position="1"/>
    </location>
</feature>
<dbReference type="EMBL" id="KN838695">
    <property type="protein sequence ID" value="KIJ97372.1"/>
    <property type="molecule type" value="Genomic_DNA"/>
</dbReference>
<dbReference type="AlphaFoldDB" id="A0A0C9XMT9"/>
<reference evidence="2 3" key="1">
    <citation type="submission" date="2014-04" db="EMBL/GenBank/DDBJ databases">
        <authorList>
            <consortium name="DOE Joint Genome Institute"/>
            <person name="Kuo A."/>
            <person name="Kohler A."/>
            <person name="Nagy L.G."/>
            <person name="Floudas D."/>
            <person name="Copeland A."/>
            <person name="Barry K.W."/>
            <person name="Cichocki N."/>
            <person name="Veneault-Fourrey C."/>
            <person name="LaButti K."/>
            <person name="Lindquist E.A."/>
            <person name="Lipzen A."/>
            <person name="Lundell T."/>
            <person name="Morin E."/>
            <person name="Murat C."/>
            <person name="Sun H."/>
            <person name="Tunlid A."/>
            <person name="Henrissat B."/>
            <person name="Grigoriev I.V."/>
            <person name="Hibbett D.S."/>
            <person name="Martin F."/>
            <person name="Nordberg H.P."/>
            <person name="Cantor M.N."/>
            <person name="Hua S.X."/>
        </authorList>
    </citation>
    <scope>NUCLEOTIDE SEQUENCE [LARGE SCALE GENOMIC DNA]</scope>
    <source>
        <strain evidence="2 3">LaAM-08-1</strain>
    </source>
</reference>
<reference evidence="3" key="2">
    <citation type="submission" date="2015-01" db="EMBL/GenBank/DDBJ databases">
        <title>Evolutionary Origins and Diversification of the Mycorrhizal Mutualists.</title>
        <authorList>
            <consortium name="DOE Joint Genome Institute"/>
            <consortium name="Mycorrhizal Genomics Consortium"/>
            <person name="Kohler A."/>
            <person name="Kuo A."/>
            <person name="Nagy L.G."/>
            <person name="Floudas D."/>
            <person name="Copeland A."/>
            <person name="Barry K.W."/>
            <person name="Cichocki N."/>
            <person name="Veneault-Fourrey C."/>
            <person name="LaButti K."/>
            <person name="Lindquist E.A."/>
            <person name="Lipzen A."/>
            <person name="Lundell T."/>
            <person name="Morin E."/>
            <person name="Murat C."/>
            <person name="Riley R."/>
            <person name="Ohm R."/>
            <person name="Sun H."/>
            <person name="Tunlid A."/>
            <person name="Henrissat B."/>
            <person name="Grigoriev I.V."/>
            <person name="Hibbett D.S."/>
            <person name="Martin F."/>
        </authorList>
    </citation>
    <scope>NUCLEOTIDE SEQUENCE [LARGE SCALE GENOMIC DNA]</scope>
    <source>
        <strain evidence="3">LaAM-08-1</strain>
    </source>
</reference>
<evidence type="ECO:0000313" key="2">
    <source>
        <dbReference type="EMBL" id="KIJ97372.1"/>
    </source>
</evidence>
<keyword evidence="1" id="KW-0472">Membrane</keyword>
<organism evidence="2 3">
    <name type="scientific">Laccaria amethystina LaAM-08-1</name>
    <dbReference type="NCBI Taxonomy" id="1095629"/>
    <lineage>
        <taxon>Eukaryota</taxon>
        <taxon>Fungi</taxon>
        <taxon>Dikarya</taxon>
        <taxon>Basidiomycota</taxon>
        <taxon>Agaricomycotina</taxon>
        <taxon>Agaricomycetes</taxon>
        <taxon>Agaricomycetidae</taxon>
        <taxon>Agaricales</taxon>
        <taxon>Agaricineae</taxon>
        <taxon>Hydnangiaceae</taxon>
        <taxon>Laccaria</taxon>
    </lineage>
</organism>
<keyword evidence="1" id="KW-1133">Transmembrane helix</keyword>
<sequence>ITHLLSTASRPRLVRHQHLAFFSSFIYIYYFLHKASLISTNTFSNSSYRRRHRATPLMPNGIETRQPLSDLYNISKYPEDLSRRCQPHRPTPRRLLAGLPTSPSSITASITIADALARFSLGE</sequence>
<protein>
    <submittedName>
        <fullName evidence="2">Uncharacterized protein</fullName>
    </submittedName>
</protein>
<evidence type="ECO:0000256" key="1">
    <source>
        <dbReference type="SAM" id="Phobius"/>
    </source>
</evidence>
<dbReference type="Proteomes" id="UP000054477">
    <property type="component" value="Unassembled WGS sequence"/>
</dbReference>
<feature type="transmembrane region" description="Helical" evidence="1">
    <location>
        <begin position="20"/>
        <end position="43"/>
    </location>
</feature>
<accession>A0A0C9XMT9</accession>
<name>A0A0C9XMT9_9AGAR</name>
<dbReference type="HOGENOM" id="CLU_2020696_0_0_1"/>